<dbReference type="InterPro" id="IPR028892">
    <property type="entry name" value="ADE"/>
</dbReference>
<reference evidence="7 8" key="1">
    <citation type="submission" date="2016-11" db="EMBL/GenBank/DDBJ databases">
        <authorList>
            <person name="Jaros S."/>
            <person name="Januszkiewicz K."/>
            <person name="Wedrychowicz H."/>
        </authorList>
    </citation>
    <scope>NUCLEOTIDE SEQUENCE [LARGE SCALE GENOMIC DNA]</scope>
    <source>
        <strain evidence="7 8">CGMCC 1.10190</strain>
    </source>
</reference>
<dbReference type="EC" id="3.5.4.2" evidence="5"/>
<feature type="binding site" evidence="5">
    <location>
        <position position="35"/>
    </location>
    <ligand>
        <name>Zn(2+)</name>
        <dbReference type="ChEBI" id="CHEBI:29105"/>
        <note>catalytic</note>
    </ligand>
</feature>
<dbReference type="InterPro" id="IPR032466">
    <property type="entry name" value="Metal_Hydrolase"/>
</dbReference>
<keyword evidence="8" id="KW-1185">Reference proteome</keyword>
<feature type="binding site" evidence="5">
    <location>
        <position position="298"/>
    </location>
    <ligand>
        <name>Zn(2+)</name>
        <dbReference type="ChEBI" id="CHEBI:29105"/>
        <note>catalytic</note>
    </ligand>
</feature>
<evidence type="ECO:0000313" key="7">
    <source>
        <dbReference type="EMBL" id="SHI22990.1"/>
    </source>
</evidence>
<protein>
    <recommendedName>
        <fullName evidence="5">Adenine deaminase</fullName>
        <shortName evidence="5">ADE</shortName>
        <ecNumber evidence="5">3.5.4.2</ecNumber>
    </recommendedName>
    <alternativeName>
        <fullName evidence="5">Adenine aminohydrolase</fullName>
        <shortName evidence="5">AAH</shortName>
    </alternativeName>
</protein>
<dbReference type="GO" id="GO:0008270">
    <property type="term" value="F:zinc ion binding"/>
    <property type="evidence" value="ECO:0007669"/>
    <property type="project" value="UniProtKB-UniRule"/>
</dbReference>
<dbReference type="Pfam" id="PF00962">
    <property type="entry name" value="A_deaminase"/>
    <property type="match status" value="1"/>
</dbReference>
<dbReference type="GO" id="GO:0000034">
    <property type="term" value="F:adenine deaminase activity"/>
    <property type="evidence" value="ECO:0007669"/>
    <property type="project" value="UniProtKB-UniRule"/>
</dbReference>
<organism evidence="7 8">
    <name type="scientific">Pollutimonas bauzanensis</name>
    <dbReference type="NCBI Taxonomy" id="658167"/>
    <lineage>
        <taxon>Bacteria</taxon>
        <taxon>Pseudomonadati</taxon>
        <taxon>Pseudomonadota</taxon>
        <taxon>Betaproteobacteria</taxon>
        <taxon>Burkholderiales</taxon>
        <taxon>Alcaligenaceae</taxon>
        <taxon>Pollutimonas</taxon>
    </lineage>
</organism>
<evidence type="ECO:0000313" key="8">
    <source>
        <dbReference type="Proteomes" id="UP000184226"/>
    </source>
</evidence>
<dbReference type="Proteomes" id="UP000184226">
    <property type="component" value="Unassembled WGS sequence"/>
</dbReference>
<dbReference type="GO" id="GO:0043103">
    <property type="term" value="P:hypoxanthine salvage"/>
    <property type="evidence" value="ECO:0007669"/>
    <property type="project" value="UniProtKB-UniRule"/>
</dbReference>
<dbReference type="InterPro" id="IPR001365">
    <property type="entry name" value="A_deaminase_dom"/>
</dbReference>
<dbReference type="AlphaFoldDB" id="A0A1M5ZFG4"/>
<feature type="site" description="Important for catalytic activity" evidence="5">
    <location>
        <position position="241"/>
    </location>
</feature>
<dbReference type="RefSeq" id="WP_084136175.1">
    <property type="nucleotide sequence ID" value="NZ_FQXE01000014.1"/>
</dbReference>
<evidence type="ECO:0000256" key="5">
    <source>
        <dbReference type="HAMAP-Rule" id="MF_01962"/>
    </source>
</evidence>
<feature type="binding site" evidence="5">
    <location>
        <position position="217"/>
    </location>
    <ligand>
        <name>Zn(2+)</name>
        <dbReference type="ChEBI" id="CHEBI:29105"/>
        <note>catalytic</note>
    </ligand>
</feature>
<evidence type="ECO:0000259" key="6">
    <source>
        <dbReference type="Pfam" id="PF00962"/>
    </source>
</evidence>
<dbReference type="STRING" id="658167.SAMN04488135_114101"/>
<evidence type="ECO:0000256" key="2">
    <source>
        <dbReference type="ARBA" id="ARBA00022801"/>
    </source>
</evidence>
<dbReference type="GO" id="GO:0006146">
    <property type="term" value="P:adenine catabolic process"/>
    <property type="evidence" value="ECO:0007669"/>
    <property type="project" value="UniProtKB-UniRule"/>
</dbReference>
<feature type="active site" description="Proton donor" evidence="5">
    <location>
        <position position="220"/>
    </location>
</feature>
<keyword evidence="2 5" id="KW-0378">Hydrolase</keyword>
<dbReference type="CDD" id="cd01320">
    <property type="entry name" value="ADA"/>
    <property type="match status" value="1"/>
</dbReference>
<sequence length="355" mass="39028">MPSNSPETAAPPSSGPDADLRAFVLGLPKAELHLHIEGSLEPELLFELARRNGIALPYATVEALRAAYAFGDLQSFLDLYYAGARVLITERDFYDMTMAYMRRAQADGVAHAEIMFDPQTHTGRGVAIETVFAGIARALREAQASTGVSGYLILSFLRHLSEEQAFATLAAALPLREQYGDLWIGIGLDSAERGNPPEKFARVFAHCKALGFRLVAHAGEEGPAAYVRDALDLLQVERIDHGVRSEEDPALLQRLVDAQIPLTVCPLSNLKLRVLRDLRDHNLARLLRGGVMVTVNSDDPAYFGGYVADNYIACAQALGLSRQELAALARNSIEASFLPWEQKEKLLRRLTAYIR</sequence>
<feature type="binding site" evidence="5">
    <location>
        <position position="33"/>
    </location>
    <ligand>
        <name>Zn(2+)</name>
        <dbReference type="ChEBI" id="CHEBI:29105"/>
        <note>catalytic</note>
    </ligand>
</feature>
<evidence type="ECO:0000256" key="1">
    <source>
        <dbReference type="ARBA" id="ARBA00022723"/>
    </source>
</evidence>
<gene>
    <name evidence="7" type="ORF">SAMN04488135_114101</name>
</gene>
<dbReference type="PANTHER" id="PTHR43114:SF6">
    <property type="entry name" value="ADENINE DEAMINASE"/>
    <property type="match status" value="1"/>
</dbReference>
<dbReference type="OrthoDB" id="105475at2"/>
<comment type="function">
    <text evidence="5">Catalyzes the hydrolytic deamination of adenine to hypoxanthine. Plays an important role in the purine salvage pathway and in nitrogen catabolism.</text>
</comment>
<keyword evidence="4 5" id="KW-0546">Nucleotide metabolism</keyword>
<feature type="binding site" evidence="5">
    <location>
        <position position="299"/>
    </location>
    <ligand>
        <name>substrate</name>
    </ligand>
</feature>
<dbReference type="NCBIfam" id="NF006850">
    <property type="entry name" value="PRK09358.1-6"/>
    <property type="match status" value="1"/>
</dbReference>
<evidence type="ECO:0000256" key="3">
    <source>
        <dbReference type="ARBA" id="ARBA00022833"/>
    </source>
</evidence>
<dbReference type="SUPFAM" id="SSF51556">
    <property type="entry name" value="Metallo-dependent hydrolases"/>
    <property type="match status" value="1"/>
</dbReference>
<keyword evidence="1 5" id="KW-0479">Metal-binding</keyword>
<accession>A0A1M5ZFG4</accession>
<name>A0A1M5ZFG4_9BURK</name>
<dbReference type="Gene3D" id="3.20.20.140">
    <property type="entry name" value="Metal-dependent hydrolases"/>
    <property type="match status" value="1"/>
</dbReference>
<comment type="catalytic activity">
    <reaction evidence="5">
        <text>adenine + H2O + H(+) = hypoxanthine + NH4(+)</text>
        <dbReference type="Rhea" id="RHEA:23688"/>
        <dbReference type="ChEBI" id="CHEBI:15377"/>
        <dbReference type="ChEBI" id="CHEBI:15378"/>
        <dbReference type="ChEBI" id="CHEBI:16708"/>
        <dbReference type="ChEBI" id="CHEBI:17368"/>
        <dbReference type="ChEBI" id="CHEBI:28938"/>
        <dbReference type="EC" id="3.5.4.2"/>
    </reaction>
</comment>
<dbReference type="NCBIfam" id="TIGR01430">
    <property type="entry name" value="aden_deam"/>
    <property type="match status" value="1"/>
</dbReference>
<dbReference type="FunFam" id="3.20.20.140:FF:000039">
    <property type="entry name" value="Adenine deaminase"/>
    <property type="match status" value="1"/>
</dbReference>
<comment type="cofactor">
    <cofactor evidence="5">
        <name>Zn(2+)</name>
        <dbReference type="ChEBI" id="CHEBI:29105"/>
    </cofactor>
    <text evidence="5">Binds 1 zinc ion per subunit.</text>
</comment>
<comment type="similarity">
    <text evidence="5">Belongs to the metallo-dependent hydrolases superfamily. Adenosine and AMP deaminases family. Adenine deaminase type 2 subfamily.</text>
</comment>
<dbReference type="HAMAP" id="MF_01962">
    <property type="entry name" value="Adenine_deaminase"/>
    <property type="match status" value="1"/>
</dbReference>
<evidence type="ECO:0000256" key="4">
    <source>
        <dbReference type="ARBA" id="ARBA00023080"/>
    </source>
</evidence>
<dbReference type="PANTHER" id="PTHR43114">
    <property type="entry name" value="ADENINE DEAMINASE"/>
    <property type="match status" value="1"/>
</dbReference>
<dbReference type="EMBL" id="FQXE01000014">
    <property type="protein sequence ID" value="SHI22990.1"/>
    <property type="molecule type" value="Genomic_DNA"/>
</dbReference>
<dbReference type="GO" id="GO:0005829">
    <property type="term" value="C:cytosol"/>
    <property type="evidence" value="ECO:0007669"/>
    <property type="project" value="TreeGrafter"/>
</dbReference>
<keyword evidence="3 5" id="KW-0862">Zinc</keyword>
<feature type="domain" description="Adenosine deaminase" evidence="6">
    <location>
        <begin position="28"/>
        <end position="351"/>
    </location>
</feature>
<dbReference type="GO" id="GO:0009117">
    <property type="term" value="P:nucleotide metabolic process"/>
    <property type="evidence" value="ECO:0007669"/>
    <property type="project" value="UniProtKB-KW"/>
</dbReference>
<dbReference type="InterPro" id="IPR006330">
    <property type="entry name" value="Ado/ade_deaminase"/>
</dbReference>
<proteinExistence type="inferred from homology"/>